<evidence type="ECO:0000313" key="5">
    <source>
        <dbReference type="Proteomes" id="UP000611459"/>
    </source>
</evidence>
<dbReference type="EMBL" id="JAENIB010000033">
    <property type="protein sequence ID" value="MBK1935551.1"/>
    <property type="molecule type" value="Genomic_DNA"/>
</dbReference>
<feature type="transmembrane region" description="Helical" evidence="1">
    <location>
        <begin position="12"/>
        <end position="30"/>
    </location>
</feature>
<organism evidence="2 5">
    <name type="scientific">Burkholderia contaminans</name>
    <dbReference type="NCBI Taxonomy" id="488447"/>
    <lineage>
        <taxon>Bacteria</taxon>
        <taxon>Pseudomonadati</taxon>
        <taxon>Pseudomonadota</taxon>
        <taxon>Betaproteobacteria</taxon>
        <taxon>Burkholderiales</taxon>
        <taxon>Burkholderiaceae</taxon>
        <taxon>Burkholderia</taxon>
        <taxon>Burkholderia cepacia complex</taxon>
    </lineage>
</organism>
<protein>
    <submittedName>
        <fullName evidence="2">Uncharacterized protein</fullName>
    </submittedName>
</protein>
<evidence type="ECO:0000313" key="3">
    <source>
        <dbReference type="EMBL" id="MBO1835193.1"/>
    </source>
</evidence>
<dbReference type="Proteomes" id="UP001220209">
    <property type="component" value="Plasmid unnamed4"/>
</dbReference>
<evidence type="ECO:0000313" key="6">
    <source>
        <dbReference type="Proteomes" id="UP000664048"/>
    </source>
</evidence>
<accession>A0A1E3FQ42</accession>
<dbReference type="OrthoDB" id="10006923at2"/>
<reference evidence="3 6" key="2">
    <citation type="submission" date="2021-03" db="EMBL/GenBank/DDBJ databases">
        <title>Clinical course, treatment and visual outcome of an outbreak of Burkholderia contaminans endophthalmitis following cataract surgery.</title>
        <authorList>
            <person name="Lind C."/>
            <person name="Olsen K."/>
            <person name="Angelsen N.K."/>
            <person name="Krefting E.A."/>
            <person name="Fossen K."/>
            <person name="Gravningen K."/>
            <person name="Depoorter E."/>
            <person name="Vandamme P."/>
            <person name="Bertelsen G."/>
        </authorList>
    </citation>
    <scope>NUCLEOTIDE SEQUENCE [LARGE SCALE GENOMIC DNA]</scope>
    <source>
        <strain evidence="3 6">51242556</strain>
    </source>
</reference>
<geneLocation type="plasmid" evidence="4 7">
    <name>unnamed4</name>
</geneLocation>
<gene>
    <name evidence="3" type="ORF">J4M89_38010</name>
    <name evidence="2" type="ORF">JIN94_37290</name>
    <name evidence="4" type="ORF">LXE91_43125</name>
</gene>
<reference evidence="2" key="1">
    <citation type="submission" date="2021-01" db="EMBL/GenBank/DDBJ databases">
        <title>Outbreak of Burkholderia contaminns endophthalmitis traced to a clinical ventilation system.</title>
        <authorList>
            <person name="Lipuma J."/>
            <person name="Spilker T."/>
            <person name="Kratholm J."/>
        </authorList>
    </citation>
    <scope>NUCLEOTIDE SEQUENCE</scope>
    <source>
        <strain evidence="2">HI4954</strain>
    </source>
</reference>
<reference evidence="4 7" key="3">
    <citation type="submission" date="2021-12" db="EMBL/GenBank/DDBJ databases">
        <title>Genomic and phenotypic characterization of three Burkholderia contaminans isolates recovered from different sources.</title>
        <authorList>
            <person name="Lopez De Volder A."/>
            <person name="Fan Y."/>
            <person name="Nunvar J."/>
            <person name="Herrera T."/>
            <person name="Timp W."/>
            <person name="Degrossi J."/>
        </authorList>
    </citation>
    <scope>NUCLEOTIDE SEQUENCE [LARGE SCALE GENOMIC DNA]</scope>
    <source>
        <strain evidence="4 7">LMG 23361</strain>
        <plasmid evidence="4 7">unnamed4</plasmid>
    </source>
</reference>
<keyword evidence="1" id="KW-0472">Membrane</keyword>
<keyword evidence="1" id="KW-0812">Transmembrane</keyword>
<dbReference type="Proteomes" id="UP000664048">
    <property type="component" value="Unassembled WGS sequence"/>
</dbReference>
<feature type="transmembrane region" description="Helical" evidence="1">
    <location>
        <begin position="36"/>
        <end position="57"/>
    </location>
</feature>
<dbReference type="EMBL" id="JAGEMX010000027">
    <property type="protein sequence ID" value="MBO1835193.1"/>
    <property type="molecule type" value="Genomic_DNA"/>
</dbReference>
<evidence type="ECO:0000313" key="2">
    <source>
        <dbReference type="EMBL" id="MBK1935551.1"/>
    </source>
</evidence>
<name>A0A1E3FQ42_9BURK</name>
<keyword evidence="1" id="KW-1133">Transmembrane helix</keyword>
<keyword evidence="4" id="KW-0614">Plasmid</keyword>
<evidence type="ECO:0000313" key="7">
    <source>
        <dbReference type="Proteomes" id="UP001220209"/>
    </source>
</evidence>
<proteinExistence type="predicted"/>
<dbReference type="EMBL" id="CP090646">
    <property type="protein sequence ID" value="WFN24163.1"/>
    <property type="molecule type" value="Genomic_DNA"/>
</dbReference>
<evidence type="ECO:0000313" key="4">
    <source>
        <dbReference type="EMBL" id="WFN24163.1"/>
    </source>
</evidence>
<evidence type="ECO:0000256" key="1">
    <source>
        <dbReference type="SAM" id="Phobius"/>
    </source>
</evidence>
<dbReference type="AlphaFoldDB" id="A0A1E3FQ42"/>
<keyword evidence="6" id="KW-1185">Reference proteome</keyword>
<sequence length="83" mass="8587">MSLRFLPIGSFLYLIGGMVFGFGIGFAAIMPGYVSLVSTGVGSLTIVAGYFTLRPLFRRAKAEIKARSKASSLPAAAPGASGE</sequence>
<dbReference type="Proteomes" id="UP000611459">
    <property type="component" value="Unassembled WGS sequence"/>
</dbReference>
<dbReference type="RefSeq" id="WP_039341469.1">
    <property type="nucleotide sequence ID" value="NZ_CABVQA010000069.1"/>
</dbReference>